<reference evidence="2 3" key="1">
    <citation type="submission" date="2019-12" db="EMBL/GenBank/DDBJ databases">
        <title>Genomic-based taxomic classification of the family Erythrobacteraceae.</title>
        <authorList>
            <person name="Xu L."/>
        </authorList>
    </citation>
    <scope>NUCLEOTIDE SEQUENCE [LARGE SCALE GENOMIC DNA]</scope>
    <source>
        <strain evidence="2 3">S36</strain>
    </source>
</reference>
<comment type="caution">
    <text evidence="2">The sequence shown here is derived from an EMBL/GenBank/DDBJ whole genome shotgun (WGS) entry which is preliminary data.</text>
</comment>
<gene>
    <name evidence="2" type="ORF">GRI97_12285</name>
</gene>
<dbReference type="AlphaFoldDB" id="A0A6I4TYA6"/>
<accession>A0A6I4TYA6</accession>
<organism evidence="2 3">
    <name type="scientific">Croceibacterium xixiisoli</name>
    <dbReference type="NCBI Taxonomy" id="1476466"/>
    <lineage>
        <taxon>Bacteria</taxon>
        <taxon>Pseudomonadati</taxon>
        <taxon>Pseudomonadota</taxon>
        <taxon>Alphaproteobacteria</taxon>
        <taxon>Sphingomonadales</taxon>
        <taxon>Erythrobacteraceae</taxon>
        <taxon>Croceibacterium</taxon>
    </lineage>
</organism>
<dbReference type="EMBL" id="WTYJ01000002">
    <property type="protein sequence ID" value="MXO99767.1"/>
    <property type="molecule type" value="Genomic_DNA"/>
</dbReference>
<evidence type="ECO:0000313" key="2">
    <source>
        <dbReference type="EMBL" id="MXO99767.1"/>
    </source>
</evidence>
<feature type="signal peptide" evidence="1">
    <location>
        <begin position="1"/>
        <end position="19"/>
    </location>
</feature>
<sequence length="88" mass="9444">MLRQLIALLALFTGLAALAEPAQARAVNVESVRLAEGAAFACSTQAARKSAQMAPRPRRVAPRRGSCPSTRIVLRIPPVMLQADRAHE</sequence>
<keyword evidence="1" id="KW-0732">Signal</keyword>
<keyword evidence="3" id="KW-1185">Reference proteome</keyword>
<dbReference type="Proteomes" id="UP000469430">
    <property type="component" value="Unassembled WGS sequence"/>
</dbReference>
<evidence type="ECO:0000313" key="3">
    <source>
        <dbReference type="Proteomes" id="UP000469430"/>
    </source>
</evidence>
<feature type="chain" id="PRO_5026134826" evidence="1">
    <location>
        <begin position="20"/>
        <end position="88"/>
    </location>
</feature>
<name>A0A6I4TYA6_9SPHN</name>
<evidence type="ECO:0000256" key="1">
    <source>
        <dbReference type="SAM" id="SignalP"/>
    </source>
</evidence>
<protein>
    <submittedName>
        <fullName evidence="2">Uncharacterized protein</fullName>
    </submittedName>
</protein>
<proteinExistence type="predicted"/>